<evidence type="ECO:0000313" key="2">
    <source>
        <dbReference type="EMBL" id="MBU3828556.1"/>
    </source>
</evidence>
<sequence length="91" mass="10398">MTLACGQCGLTFLTVIMLILGVLLLFLALVMNVSRYFRRQNWHNLGVMLEVIGIIILLVLWRKPFDCLEFIVPELSIIVGFYLLIKKSGKN</sequence>
<reference evidence="2" key="1">
    <citation type="journal article" date="2021" name="PeerJ">
        <title>Extensive microbial diversity within the chicken gut microbiome revealed by metagenomics and culture.</title>
        <authorList>
            <person name="Gilroy R."/>
            <person name="Ravi A."/>
            <person name="Getino M."/>
            <person name="Pursley I."/>
            <person name="Horton D.L."/>
            <person name="Alikhan N.F."/>
            <person name="Baker D."/>
            <person name="Gharbi K."/>
            <person name="Hall N."/>
            <person name="Watson M."/>
            <person name="Adriaenssens E.M."/>
            <person name="Foster-Nyarko E."/>
            <person name="Jarju S."/>
            <person name="Secka A."/>
            <person name="Antonio M."/>
            <person name="Oren A."/>
            <person name="Chaudhuri R.R."/>
            <person name="La Ragione R."/>
            <person name="Hildebrand F."/>
            <person name="Pallen M.J."/>
        </authorList>
    </citation>
    <scope>NUCLEOTIDE SEQUENCE</scope>
    <source>
        <strain evidence="2">F6-686</strain>
    </source>
</reference>
<feature type="transmembrane region" description="Helical" evidence="1">
    <location>
        <begin position="12"/>
        <end position="30"/>
    </location>
</feature>
<feature type="transmembrane region" description="Helical" evidence="1">
    <location>
        <begin position="67"/>
        <end position="85"/>
    </location>
</feature>
<dbReference type="Proteomes" id="UP000823844">
    <property type="component" value="Unassembled WGS sequence"/>
</dbReference>
<accession>A0A9E2KS22</accession>
<name>A0A9E2KS22_9LACO</name>
<protein>
    <submittedName>
        <fullName evidence="2">Uncharacterized protein</fullName>
    </submittedName>
</protein>
<dbReference type="AlphaFoldDB" id="A0A9E2KS22"/>
<evidence type="ECO:0000256" key="1">
    <source>
        <dbReference type="SAM" id="Phobius"/>
    </source>
</evidence>
<keyword evidence="1" id="KW-0472">Membrane</keyword>
<feature type="transmembrane region" description="Helical" evidence="1">
    <location>
        <begin position="42"/>
        <end position="61"/>
    </location>
</feature>
<organism evidence="2 3">
    <name type="scientific">Candidatus Lactobacillus pullistercoris</name>
    <dbReference type="NCBI Taxonomy" id="2838636"/>
    <lineage>
        <taxon>Bacteria</taxon>
        <taxon>Bacillati</taxon>
        <taxon>Bacillota</taxon>
        <taxon>Bacilli</taxon>
        <taxon>Lactobacillales</taxon>
        <taxon>Lactobacillaceae</taxon>
        <taxon>Lactobacillus</taxon>
    </lineage>
</organism>
<keyword evidence="1" id="KW-0812">Transmembrane</keyword>
<keyword evidence="1" id="KW-1133">Transmembrane helix</keyword>
<comment type="caution">
    <text evidence="2">The sequence shown here is derived from an EMBL/GenBank/DDBJ whole genome shotgun (WGS) entry which is preliminary data.</text>
</comment>
<dbReference type="EMBL" id="JAHLFT010000070">
    <property type="protein sequence ID" value="MBU3828556.1"/>
    <property type="molecule type" value="Genomic_DNA"/>
</dbReference>
<evidence type="ECO:0000313" key="3">
    <source>
        <dbReference type="Proteomes" id="UP000823844"/>
    </source>
</evidence>
<gene>
    <name evidence="2" type="ORF">H9806_05425</name>
</gene>
<proteinExistence type="predicted"/>
<reference evidence="2" key="2">
    <citation type="submission" date="2021-04" db="EMBL/GenBank/DDBJ databases">
        <authorList>
            <person name="Gilroy R."/>
        </authorList>
    </citation>
    <scope>NUCLEOTIDE SEQUENCE</scope>
    <source>
        <strain evidence="2">F6-686</strain>
    </source>
</reference>